<reference evidence="9" key="1">
    <citation type="submission" date="2011-11" db="EMBL/GenBank/DDBJ databases">
        <title>Complete sequence of Desulfosporosinus orientis DSM 765.</title>
        <authorList>
            <person name="Lucas S."/>
            <person name="Han J."/>
            <person name="Lapidus A."/>
            <person name="Cheng J.-F."/>
            <person name="Goodwin L."/>
            <person name="Pitluck S."/>
            <person name="Peters L."/>
            <person name="Ovchinnikova G."/>
            <person name="Teshima H."/>
            <person name="Detter J.C."/>
            <person name="Han C."/>
            <person name="Tapia R."/>
            <person name="Land M."/>
            <person name="Hauser L."/>
            <person name="Kyrpides N."/>
            <person name="Ivanova N."/>
            <person name="Pagani I."/>
            <person name="Pester M."/>
            <person name="Spring S."/>
            <person name="Ollivier B."/>
            <person name="Rattei T."/>
            <person name="Klenk H.-P."/>
            <person name="Wagner M."/>
            <person name="Loy A."/>
            <person name="Woyke T."/>
        </authorList>
    </citation>
    <scope>NUCLEOTIDE SEQUENCE [LARGE SCALE GENOMIC DNA]</scope>
    <source>
        <strain evidence="9">ATCC 19365 / DSM 765 / NCIMB 8382 / VKM B-1628</strain>
    </source>
</reference>
<keyword evidence="4" id="KW-0949">S-adenosyl-L-methionine</keyword>
<dbReference type="HOGENOM" id="CLU_026434_6_2_9"/>
<evidence type="ECO:0000313" key="9">
    <source>
        <dbReference type="Proteomes" id="UP000006346"/>
    </source>
</evidence>
<dbReference type="SUPFAM" id="SSF53335">
    <property type="entry name" value="S-adenosyl-L-methionine-dependent methyltransferases"/>
    <property type="match status" value="1"/>
</dbReference>
<keyword evidence="5" id="KW-0443">Lipid metabolism</keyword>
<dbReference type="Gene3D" id="3.40.50.150">
    <property type="entry name" value="Vaccinia Virus protein VP39"/>
    <property type="match status" value="1"/>
</dbReference>
<keyword evidence="2 8" id="KW-0489">Methyltransferase</keyword>
<dbReference type="Pfam" id="PF02353">
    <property type="entry name" value="CMAS"/>
    <property type="match status" value="1"/>
</dbReference>
<dbReference type="Pfam" id="PF25371">
    <property type="entry name" value="DUF7884"/>
    <property type="match status" value="1"/>
</dbReference>
<dbReference type="GO" id="GO:0032259">
    <property type="term" value="P:methylation"/>
    <property type="evidence" value="ECO:0007669"/>
    <property type="project" value="UniProtKB-KW"/>
</dbReference>
<dbReference type="AlphaFoldDB" id="G7W573"/>
<dbReference type="RefSeq" id="WP_014182915.1">
    <property type="nucleotide sequence ID" value="NC_016584.1"/>
</dbReference>
<accession>G7W573</accession>
<comment type="similarity">
    <text evidence="1">Belongs to the CFA/CMAS family.</text>
</comment>
<feature type="domain" description="DUF7884" evidence="7">
    <location>
        <begin position="7"/>
        <end position="93"/>
    </location>
</feature>
<dbReference type="EMBL" id="CP003108">
    <property type="protein sequence ID" value="AET66089.1"/>
    <property type="molecule type" value="Genomic_DNA"/>
</dbReference>
<keyword evidence="9" id="KW-1185">Reference proteome</keyword>
<dbReference type="OrthoDB" id="9782855at2"/>
<dbReference type="Proteomes" id="UP000006346">
    <property type="component" value="Chromosome"/>
</dbReference>
<protein>
    <submittedName>
        <fullName evidence="8">Methyltransferase, cyclopropane fatty acid synthase</fullName>
    </submittedName>
</protein>
<organism evidence="8 9">
    <name type="scientific">Desulfosporosinus orientis (strain ATCC 19365 / DSM 765 / NCIMB 8382 / VKM B-1628 / Singapore I)</name>
    <name type="common">Desulfotomaculum orientis</name>
    <dbReference type="NCBI Taxonomy" id="768706"/>
    <lineage>
        <taxon>Bacteria</taxon>
        <taxon>Bacillati</taxon>
        <taxon>Bacillota</taxon>
        <taxon>Clostridia</taxon>
        <taxon>Eubacteriales</taxon>
        <taxon>Desulfitobacteriaceae</taxon>
        <taxon>Desulfosporosinus</taxon>
    </lineage>
</organism>
<reference evidence="8 9" key="2">
    <citation type="journal article" date="2012" name="J. Bacteriol.">
        <title>Complete genome sequences of Desulfosporosinus orientis DSM765T, Desulfosporosinus youngiae DSM17734T, Desulfosporosinus meridiei DSM13257T, and Desulfosporosinus acidiphilus DSM22704T.</title>
        <authorList>
            <person name="Pester M."/>
            <person name="Brambilla E."/>
            <person name="Alazard D."/>
            <person name="Rattei T."/>
            <person name="Weinmaier T."/>
            <person name="Han J."/>
            <person name="Lucas S."/>
            <person name="Lapidus A."/>
            <person name="Cheng J.F."/>
            <person name="Goodwin L."/>
            <person name="Pitluck S."/>
            <person name="Peters L."/>
            <person name="Ovchinnikova G."/>
            <person name="Teshima H."/>
            <person name="Detter J.C."/>
            <person name="Han C.S."/>
            <person name="Tapia R."/>
            <person name="Land M.L."/>
            <person name="Hauser L."/>
            <person name="Kyrpides N.C."/>
            <person name="Ivanova N.N."/>
            <person name="Pagani I."/>
            <person name="Huntmann M."/>
            <person name="Wei C.L."/>
            <person name="Davenport K.W."/>
            <person name="Daligault H."/>
            <person name="Chain P.S."/>
            <person name="Chen A."/>
            <person name="Mavromatis K."/>
            <person name="Markowitz V."/>
            <person name="Szeto E."/>
            <person name="Mikhailova N."/>
            <person name="Pati A."/>
            <person name="Wagner M."/>
            <person name="Woyke T."/>
            <person name="Ollivier B."/>
            <person name="Klenk H.P."/>
            <person name="Spring S."/>
            <person name="Loy A."/>
        </authorList>
    </citation>
    <scope>NUCLEOTIDE SEQUENCE [LARGE SCALE GENOMIC DNA]</scope>
    <source>
        <strain evidence="9">ATCC 19365 / DSM 765 / NCIMB 8382 / VKM B-1628</strain>
    </source>
</reference>
<dbReference type="KEGG" id="dor:Desor_0384"/>
<dbReference type="eggNOG" id="COG2230">
    <property type="taxonomic scope" value="Bacteria"/>
</dbReference>
<dbReference type="PIRSF" id="PIRSF003085">
    <property type="entry name" value="CMAS"/>
    <property type="match status" value="1"/>
</dbReference>
<evidence type="ECO:0000256" key="3">
    <source>
        <dbReference type="ARBA" id="ARBA00022679"/>
    </source>
</evidence>
<name>G7W573_DESOD</name>
<keyword evidence="3 8" id="KW-0808">Transferase</keyword>
<dbReference type="InterPro" id="IPR057206">
    <property type="entry name" value="DUF7884"/>
</dbReference>
<evidence type="ECO:0000256" key="1">
    <source>
        <dbReference type="ARBA" id="ARBA00010815"/>
    </source>
</evidence>
<proteinExistence type="inferred from homology"/>
<evidence type="ECO:0000256" key="2">
    <source>
        <dbReference type="ARBA" id="ARBA00022603"/>
    </source>
</evidence>
<evidence type="ECO:0000313" key="8">
    <source>
        <dbReference type="EMBL" id="AET66089.1"/>
    </source>
</evidence>
<gene>
    <name evidence="8" type="ordered locus">Desor_0384</name>
</gene>
<dbReference type="PANTHER" id="PTHR43667">
    <property type="entry name" value="CYCLOPROPANE-FATTY-ACYL-PHOSPHOLIPID SYNTHASE"/>
    <property type="match status" value="1"/>
</dbReference>
<dbReference type="InterPro" id="IPR003333">
    <property type="entry name" value="CMAS"/>
</dbReference>
<evidence type="ECO:0000256" key="5">
    <source>
        <dbReference type="ARBA" id="ARBA00023098"/>
    </source>
</evidence>
<dbReference type="InterPro" id="IPR029063">
    <property type="entry name" value="SAM-dependent_MTases_sf"/>
</dbReference>
<dbReference type="GO" id="GO:0008168">
    <property type="term" value="F:methyltransferase activity"/>
    <property type="evidence" value="ECO:0007669"/>
    <property type="project" value="UniProtKB-KW"/>
</dbReference>
<dbReference type="STRING" id="768706.Desor_0384"/>
<evidence type="ECO:0000256" key="6">
    <source>
        <dbReference type="PIRSR" id="PIRSR003085-1"/>
    </source>
</evidence>
<dbReference type="PATRIC" id="fig|768706.3.peg.348"/>
<dbReference type="PANTHER" id="PTHR43667:SF1">
    <property type="entry name" value="CYCLOPROPANE-FATTY-ACYL-PHOSPHOLIPID SYNTHASE"/>
    <property type="match status" value="1"/>
</dbReference>
<dbReference type="CDD" id="cd02440">
    <property type="entry name" value="AdoMet_MTases"/>
    <property type="match status" value="1"/>
</dbReference>
<evidence type="ECO:0000256" key="4">
    <source>
        <dbReference type="ARBA" id="ARBA00022691"/>
    </source>
</evidence>
<dbReference type="GO" id="GO:0008610">
    <property type="term" value="P:lipid biosynthetic process"/>
    <property type="evidence" value="ECO:0007669"/>
    <property type="project" value="InterPro"/>
</dbReference>
<sequence length="398" mass="46264">MNIEKAFYQKLMEDLFADPCEVKFWDGEVVNYGAGEARFQINFNEPIDKKDILSDFSTAFGEGYMHKKIDIEGSVQKVIESIYNRQDSVFHQKSTYLRLAKIISNNIHKSKENIQFHYDIGNDFYNLWLDETMTYSCAYFKSPDDSLAQAQCNKVDHILRKLNLQPGQSLLDIGCGWGELILSAAKNYQVKALGITLSSEQHTHVFNRIQEEGLQDLVDVKLVDYRELRDRTFDRVVSVGMIEHVGKEYLKEYFTTVKSLLNEGGVSLLHCITGYNEGGTNSWINKYIFPGGYIPAIQELVKLMAVNSFYIIDVESLREHYTRTLEHWSHNFEEALPLIRKMKNETFIRMWRLYLNACAASFHCGNIDIHQFMFTKGTNNNWPMTREFMYCDLENTCH</sequence>
<dbReference type="InterPro" id="IPR050723">
    <property type="entry name" value="CFA/CMAS"/>
</dbReference>
<evidence type="ECO:0000259" key="7">
    <source>
        <dbReference type="Pfam" id="PF25371"/>
    </source>
</evidence>
<feature type="active site" evidence="6">
    <location>
        <position position="358"/>
    </location>
</feature>